<dbReference type="InterPro" id="IPR003439">
    <property type="entry name" value="ABC_transporter-like_ATP-bd"/>
</dbReference>
<feature type="domain" description="ABC transmembrane type-1" evidence="10">
    <location>
        <begin position="155"/>
        <end position="435"/>
    </location>
</feature>
<gene>
    <name evidence="12" type="ORF">B1806_03920</name>
</gene>
<dbReference type="EMBL" id="MWQO01000014">
    <property type="protein sequence ID" value="THD11391.1"/>
    <property type="molecule type" value="Genomic_DNA"/>
</dbReference>
<dbReference type="PROSITE" id="PS50929">
    <property type="entry name" value="ABC_TM1F"/>
    <property type="match status" value="1"/>
</dbReference>
<evidence type="ECO:0000256" key="7">
    <source>
        <dbReference type="SAM" id="MobiDB-lite"/>
    </source>
</evidence>
<evidence type="ECO:0000256" key="5">
    <source>
        <dbReference type="ARBA" id="ARBA00022989"/>
    </source>
</evidence>
<evidence type="ECO:0000313" key="13">
    <source>
        <dbReference type="Proteomes" id="UP000307749"/>
    </source>
</evidence>
<dbReference type="InterPro" id="IPR039421">
    <property type="entry name" value="Type_1_exporter"/>
</dbReference>
<sequence length="706" mass="77238">MQSEAAECGLACLAMIACYHGYETDLAALRRRFSLSLKGATLSRLIDMGQALGLHGRPVRLELEELDQLKRPCILHWGLNHFVVLKEVRRGGVVIHDPAQGARTVPWAEAGRQFTGVALELSPHANFRKAREVDPFNWRALIGRIHGLKSALSEVLVLALLLEILALLSPLFTQAIIDQVLADGDHSLLTVLGIGFILMLLLQAAVSALRSWTVMRFGTSLHLSWAGNVFSHLLRLPEEYFAKRHLGDIVSRFQAVHAIQHTLTTRVVEVILDGLMATLTLGVMLIYSLKLSAIVLGAFLVYVLVRVLSYRVQFEATSQQVIASAQQQSKFLEAVRGATTIRLHNQSAAQSARYMNATTDTLNRGLVVQKLNLIFGSANTLIFGLENTAIYWVGALMVLGGADFSAGMLIAFTMYAGMFTSRASSLVNYAVQVKMLRLQGQRLADIVLTPPERHVETNYAGPAPAPSIQVRNLGFRYAEGEAWIVRHLDLDIAAGESVAIAGPSGMGKTTLAKLLLGLLEPQEGEIRIGGIELKRLGKRAYREMLGAVLQDDTLFAGSIADNISFFDVEATPLRIEAASRLAHIHEDIVAMPMGYHSLVGDMGSTLSGGQRQRVILARALYRRPKILVLDEATSHLDLATERAVNAAIQRLRITRIVLAHRPETLASAQRVIDLSTLREPAGPHPAGLHESSRDPGVRPNEEKCDA</sequence>
<evidence type="ECO:0000259" key="10">
    <source>
        <dbReference type="PROSITE" id="PS50929"/>
    </source>
</evidence>
<dbReference type="InterPro" id="IPR005074">
    <property type="entry name" value="Peptidase_C39"/>
</dbReference>
<dbReference type="STRING" id="993689.GCA_002077135_00169"/>
<feature type="domain" description="ABC transporter" evidence="9">
    <location>
        <begin position="468"/>
        <end position="701"/>
    </location>
</feature>
<keyword evidence="2 8" id="KW-0812">Transmembrane</keyword>
<dbReference type="InterPro" id="IPR027417">
    <property type="entry name" value="P-loop_NTPase"/>
</dbReference>
<dbReference type="InterPro" id="IPR011527">
    <property type="entry name" value="ABC1_TM_dom"/>
</dbReference>
<feature type="transmembrane region" description="Helical" evidence="8">
    <location>
        <begin position="155"/>
        <end position="177"/>
    </location>
</feature>
<evidence type="ECO:0000313" key="12">
    <source>
        <dbReference type="EMBL" id="THD11391.1"/>
    </source>
</evidence>
<feature type="transmembrane region" description="Helical" evidence="8">
    <location>
        <begin position="389"/>
        <end position="412"/>
    </location>
</feature>
<dbReference type="GO" id="GO:0005524">
    <property type="term" value="F:ATP binding"/>
    <property type="evidence" value="ECO:0007669"/>
    <property type="project" value="UniProtKB-KW"/>
</dbReference>
<evidence type="ECO:0000256" key="3">
    <source>
        <dbReference type="ARBA" id="ARBA00022741"/>
    </source>
</evidence>
<dbReference type="SMART" id="SM00382">
    <property type="entry name" value="AAA"/>
    <property type="match status" value="1"/>
</dbReference>
<keyword evidence="3" id="KW-0547">Nucleotide-binding</keyword>
<dbReference type="Gene3D" id="1.20.1560.10">
    <property type="entry name" value="ABC transporter type 1, transmembrane domain"/>
    <property type="match status" value="1"/>
</dbReference>
<dbReference type="Pfam" id="PF00005">
    <property type="entry name" value="ABC_tran"/>
    <property type="match status" value="1"/>
</dbReference>
<dbReference type="PROSITE" id="PS00211">
    <property type="entry name" value="ABC_TRANSPORTER_1"/>
    <property type="match status" value="1"/>
</dbReference>
<evidence type="ECO:0000256" key="6">
    <source>
        <dbReference type="ARBA" id="ARBA00023136"/>
    </source>
</evidence>
<keyword evidence="13" id="KW-1185">Reference proteome</keyword>
<feature type="domain" description="Peptidase C39" evidence="11">
    <location>
        <begin position="2"/>
        <end position="121"/>
    </location>
</feature>
<dbReference type="PROSITE" id="PS50893">
    <property type="entry name" value="ABC_TRANSPORTER_2"/>
    <property type="match status" value="1"/>
</dbReference>
<keyword evidence="5 8" id="KW-1133">Transmembrane helix</keyword>
<dbReference type="SUPFAM" id="SSF90123">
    <property type="entry name" value="ABC transporter transmembrane region"/>
    <property type="match status" value="1"/>
</dbReference>
<dbReference type="Gene3D" id="3.40.50.300">
    <property type="entry name" value="P-loop containing nucleotide triphosphate hydrolases"/>
    <property type="match status" value="1"/>
</dbReference>
<dbReference type="PANTHER" id="PTHR24221">
    <property type="entry name" value="ATP-BINDING CASSETTE SUB-FAMILY B"/>
    <property type="match status" value="1"/>
</dbReference>
<feature type="region of interest" description="Disordered" evidence="7">
    <location>
        <begin position="678"/>
        <end position="706"/>
    </location>
</feature>
<protein>
    <submittedName>
        <fullName evidence="12">ABC transporter</fullName>
    </submittedName>
</protein>
<evidence type="ECO:0000259" key="11">
    <source>
        <dbReference type="PROSITE" id="PS50990"/>
    </source>
</evidence>
<name>A0A4V3UTP0_9GAMM</name>
<dbReference type="InterPro" id="IPR003593">
    <property type="entry name" value="AAA+_ATPase"/>
</dbReference>
<organism evidence="12 13">
    <name type="scientific">Metallibacterium scheffleri</name>
    <dbReference type="NCBI Taxonomy" id="993689"/>
    <lineage>
        <taxon>Bacteria</taxon>
        <taxon>Pseudomonadati</taxon>
        <taxon>Pseudomonadota</taxon>
        <taxon>Gammaproteobacteria</taxon>
        <taxon>Lysobacterales</taxon>
        <taxon>Rhodanobacteraceae</taxon>
        <taxon>Metallibacterium</taxon>
    </lineage>
</organism>
<dbReference type="PROSITE" id="PS50990">
    <property type="entry name" value="PEPTIDASE_C39"/>
    <property type="match status" value="1"/>
</dbReference>
<proteinExistence type="predicted"/>
<dbReference type="Pfam" id="PF00664">
    <property type="entry name" value="ABC_membrane"/>
    <property type="match status" value="1"/>
</dbReference>
<dbReference type="OrthoDB" id="6828292at2"/>
<dbReference type="AlphaFoldDB" id="A0A4V3UTP0"/>
<keyword evidence="4" id="KW-0067">ATP-binding</keyword>
<dbReference type="Pfam" id="PF03412">
    <property type="entry name" value="Peptidase_C39"/>
    <property type="match status" value="1"/>
</dbReference>
<dbReference type="GO" id="GO:0034040">
    <property type="term" value="F:ATPase-coupled lipid transmembrane transporter activity"/>
    <property type="evidence" value="ECO:0007669"/>
    <property type="project" value="TreeGrafter"/>
</dbReference>
<reference evidence="12 13" key="1">
    <citation type="submission" date="2017-02" db="EMBL/GenBank/DDBJ databases">
        <title>Whole genome sequencing of Metallibacterium scheffleri DSM 24874 (T).</title>
        <authorList>
            <person name="Kumar S."/>
            <person name="Patil P."/>
            <person name="Patil P.B."/>
        </authorList>
    </citation>
    <scope>NUCLEOTIDE SEQUENCE [LARGE SCALE GENOMIC DNA]</scope>
    <source>
        <strain evidence="12 13">DSM 24874</strain>
    </source>
</reference>
<dbReference type="InterPro" id="IPR036640">
    <property type="entry name" value="ABC1_TM_sf"/>
</dbReference>
<evidence type="ECO:0000256" key="8">
    <source>
        <dbReference type="SAM" id="Phobius"/>
    </source>
</evidence>
<dbReference type="SUPFAM" id="SSF52540">
    <property type="entry name" value="P-loop containing nucleoside triphosphate hydrolases"/>
    <property type="match status" value="1"/>
</dbReference>
<dbReference type="GO" id="GO:0008234">
    <property type="term" value="F:cysteine-type peptidase activity"/>
    <property type="evidence" value="ECO:0007669"/>
    <property type="project" value="InterPro"/>
</dbReference>
<dbReference type="InterPro" id="IPR033838">
    <property type="entry name" value="CvaB_peptidase"/>
</dbReference>
<dbReference type="CDD" id="cd18567">
    <property type="entry name" value="ABC_6TM_CvaB_RaxB_like"/>
    <property type="match status" value="1"/>
</dbReference>
<evidence type="ECO:0000259" key="9">
    <source>
        <dbReference type="PROSITE" id="PS50893"/>
    </source>
</evidence>
<dbReference type="InterPro" id="IPR017871">
    <property type="entry name" value="ABC_transporter-like_CS"/>
</dbReference>
<dbReference type="Gene3D" id="3.90.70.10">
    <property type="entry name" value="Cysteine proteinases"/>
    <property type="match status" value="1"/>
</dbReference>
<evidence type="ECO:0000256" key="1">
    <source>
        <dbReference type="ARBA" id="ARBA00004651"/>
    </source>
</evidence>
<dbReference type="GO" id="GO:0005886">
    <property type="term" value="C:plasma membrane"/>
    <property type="evidence" value="ECO:0007669"/>
    <property type="project" value="UniProtKB-SubCell"/>
</dbReference>
<keyword evidence="6 8" id="KW-0472">Membrane</keyword>
<feature type="transmembrane region" description="Helical" evidence="8">
    <location>
        <begin position="189"/>
        <end position="209"/>
    </location>
</feature>
<dbReference type="GO" id="GO:0140359">
    <property type="term" value="F:ABC-type transporter activity"/>
    <property type="evidence" value="ECO:0007669"/>
    <property type="project" value="InterPro"/>
</dbReference>
<feature type="transmembrane region" description="Helical" evidence="8">
    <location>
        <begin position="285"/>
        <end position="305"/>
    </location>
</feature>
<dbReference type="GO" id="GO:0016887">
    <property type="term" value="F:ATP hydrolysis activity"/>
    <property type="evidence" value="ECO:0007669"/>
    <property type="project" value="InterPro"/>
</dbReference>
<accession>A0A4V3UTP0</accession>
<evidence type="ECO:0000256" key="2">
    <source>
        <dbReference type="ARBA" id="ARBA00022692"/>
    </source>
</evidence>
<dbReference type="PANTHER" id="PTHR24221:SF606">
    <property type="entry name" value="COLICIN V SECRETION-PROCESSING ATP-BINDING PROTEIN"/>
    <property type="match status" value="1"/>
</dbReference>
<dbReference type="CDD" id="cd02419">
    <property type="entry name" value="Peptidase_C39C"/>
    <property type="match status" value="1"/>
</dbReference>
<dbReference type="GO" id="GO:0006508">
    <property type="term" value="P:proteolysis"/>
    <property type="evidence" value="ECO:0007669"/>
    <property type="project" value="InterPro"/>
</dbReference>
<feature type="compositionally biased region" description="Basic and acidic residues" evidence="7">
    <location>
        <begin position="690"/>
        <end position="706"/>
    </location>
</feature>
<evidence type="ECO:0000256" key="4">
    <source>
        <dbReference type="ARBA" id="ARBA00022840"/>
    </source>
</evidence>
<dbReference type="Proteomes" id="UP000307749">
    <property type="component" value="Unassembled WGS sequence"/>
</dbReference>
<comment type="subcellular location">
    <subcellularLocation>
        <location evidence="1">Cell membrane</location>
        <topology evidence="1">Multi-pass membrane protein</topology>
    </subcellularLocation>
</comment>
<comment type="caution">
    <text evidence="12">The sequence shown here is derived from an EMBL/GenBank/DDBJ whole genome shotgun (WGS) entry which is preliminary data.</text>
</comment>